<protein>
    <submittedName>
        <fullName evidence="1">Uncharacterized protein</fullName>
    </submittedName>
</protein>
<proteinExistence type="predicted"/>
<organism evidence="1 2">
    <name type="scientific">Choiromyces venosus 120613-1</name>
    <dbReference type="NCBI Taxonomy" id="1336337"/>
    <lineage>
        <taxon>Eukaryota</taxon>
        <taxon>Fungi</taxon>
        <taxon>Dikarya</taxon>
        <taxon>Ascomycota</taxon>
        <taxon>Pezizomycotina</taxon>
        <taxon>Pezizomycetes</taxon>
        <taxon>Pezizales</taxon>
        <taxon>Tuberaceae</taxon>
        <taxon>Choiromyces</taxon>
    </lineage>
</organism>
<accession>A0A3N4JF89</accession>
<sequence>MLSLFICGNIAANYNRTHREGSKNFDFGVIFSRLRGFHKTIFCSHLKAPGEAIAEQSAFRKQHKYHTMMLPEIYKKMWIPPKLR</sequence>
<dbReference type="EMBL" id="ML120427">
    <property type="protein sequence ID" value="RPA95371.1"/>
    <property type="molecule type" value="Genomic_DNA"/>
</dbReference>
<name>A0A3N4JF89_9PEZI</name>
<dbReference type="AlphaFoldDB" id="A0A3N4JF89"/>
<evidence type="ECO:0000313" key="1">
    <source>
        <dbReference type="EMBL" id="RPA95371.1"/>
    </source>
</evidence>
<keyword evidence="2" id="KW-1185">Reference proteome</keyword>
<evidence type="ECO:0000313" key="2">
    <source>
        <dbReference type="Proteomes" id="UP000276215"/>
    </source>
</evidence>
<gene>
    <name evidence="1" type="ORF">L873DRAFT_1813085</name>
</gene>
<dbReference type="Proteomes" id="UP000276215">
    <property type="component" value="Unassembled WGS sequence"/>
</dbReference>
<reference evidence="1 2" key="1">
    <citation type="journal article" date="2018" name="Nat. Ecol. Evol.">
        <title>Pezizomycetes genomes reveal the molecular basis of ectomycorrhizal truffle lifestyle.</title>
        <authorList>
            <person name="Murat C."/>
            <person name="Payen T."/>
            <person name="Noel B."/>
            <person name="Kuo A."/>
            <person name="Morin E."/>
            <person name="Chen J."/>
            <person name="Kohler A."/>
            <person name="Krizsan K."/>
            <person name="Balestrini R."/>
            <person name="Da Silva C."/>
            <person name="Montanini B."/>
            <person name="Hainaut M."/>
            <person name="Levati E."/>
            <person name="Barry K.W."/>
            <person name="Belfiori B."/>
            <person name="Cichocki N."/>
            <person name="Clum A."/>
            <person name="Dockter R.B."/>
            <person name="Fauchery L."/>
            <person name="Guy J."/>
            <person name="Iotti M."/>
            <person name="Le Tacon F."/>
            <person name="Lindquist E.A."/>
            <person name="Lipzen A."/>
            <person name="Malagnac F."/>
            <person name="Mello A."/>
            <person name="Molinier V."/>
            <person name="Miyauchi S."/>
            <person name="Poulain J."/>
            <person name="Riccioni C."/>
            <person name="Rubini A."/>
            <person name="Sitrit Y."/>
            <person name="Splivallo R."/>
            <person name="Traeger S."/>
            <person name="Wang M."/>
            <person name="Zifcakova L."/>
            <person name="Wipf D."/>
            <person name="Zambonelli A."/>
            <person name="Paolocci F."/>
            <person name="Nowrousian M."/>
            <person name="Ottonello S."/>
            <person name="Baldrian P."/>
            <person name="Spatafora J.W."/>
            <person name="Henrissat B."/>
            <person name="Nagy L.G."/>
            <person name="Aury J.M."/>
            <person name="Wincker P."/>
            <person name="Grigoriev I.V."/>
            <person name="Bonfante P."/>
            <person name="Martin F.M."/>
        </authorList>
    </citation>
    <scope>NUCLEOTIDE SEQUENCE [LARGE SCALE GENOMIC DNA]</scope>
    <source>
        <strain evidence="1 2">120613-1</strain>
    </source>
</reference>